<comment type="similarity">
    <text evidence="5">Belongs to the TMEM41 family.</text>
</comment>
<feature type="compositionally biased region" description="Polar residues" evidence="6">
    <location>
        <begin position="1"/>
        <end position="15"/>
    </location>
</feature>
<keyword evidence="4 7" id="KW-0472">Membrane</keyword>
<feature type="compositionally biased region" description="Low complexity" evidence="6">
    <location>
        <begin position="16"/>
        <end position="32"/>
    </location>
</feature>
<feature type="transmembrane region" description="Helical" evidence="7">
    <location>
        <begin position="223"/>
        <end position="251"/>
    </location>
</feature>
<evidence type="ECO:0000313" key="10">
    <source>
        <dbReference type="Proteomes" id="UP000696485"/>
    </source>
</evidence>
<accession>A0A9P5VNH7</accession>
<evidence type="ECO:0000256" key="3">
    <source>
        <dbReference type="ARBA" id="ARBA00022989"/>
    </source>
</evidence>
<feature type="domain" description="VTT" evidence="8">
    <location>
        <begin position="125"/>
        <end position="244"/>
    </location>
</feature>
<dbReference type="EMBL" id="JAAAUY010000176">
    <property type="protein sequence ID" value="KAF9333911.1"/>
    <property type="molecule type" value="Genomic_DNA"/>
</dbReference>
<comment type="caution">
    <text evidence="9">The sequence shown here is derived from an EMBL/GenBank/DDBJ whole genome shotgun (WGS) entry which is preliminary data.</text>
</comment>
<dbReference type="PANTHER" id="PTHR43220">
    <property type="match status" value="1"/>
</dbReference>
<evidence type="ECO:0000256" key="7">
    <source>
        <dbReference type="SAM" id="Phobius"/>
    </source>
</evidence>
<dbReference type="PANTHER" id="PTHR43220:SF18">
    <property type="entry name" value="TRANSMEMBRANE PROTEIN 41B"/>
    <property type="match status" value="1"/>
</dbReference>
<feature type="transmembrane region" description="Helical" evidence="7">
    <location>
        <begin position="139"/>
        <end position="166"/>
    </location>
</feature>
<keyword evidence="2 7" id="KW-0812">Transmembrane</keyword>
<dbReference type="InterPro" id="IPR045014">
    <property type="entry name" value="TM41A/B"/>
</dbReference>
<organism evidence="9 10">
    <name type="scientific">Podila minutissima</name>
    <dbReference type="NCBI Taxonomy" id="64525"/>
    <lineage>
        <taxon>Eukaryota</taxon>
        <taxon>Fungi</taxon>
        <taxon>Fungi incertae sedis</taxon>
        <taxon>Mucoromycota</taxon>
        <taxon>Mortierellomycotina</taxon>
        <taxon>Mortierellomycetes</taxon>
        <taxon>Mortierellales</taxon>
        <taxon>Mortierellaceae</taxon>
        <taxon>Podila</taxon>
    </lineage>
</organism>
<keyword evidence="3 7" id="KW-1133">Transmembrane helix</keyword>
<evidence type="ECO:0000256" key="5">
    <source>
        <dbReference type="ARBA" id="ARBA00025797"/>
    </source>
</evidence>
<evidence type="ECO:0000259" key="8">
    <source>
        <dbReference type="Pfam" id="PF09335"/>
    </source>
</evidence>
<sequence length="303" mass="33707">MSQRVSDVNDTTPLLGSTSNATTNGDNNNKNKQGVRQHLLAMTPRQSFLALIVLAAAVFFSVYLLLHNNLPKDIPEERKDWLKFPTNAEEVQHLSMVLSDYVKDHYSPVLFCFVATYLAMQAFAVPGSVMLSVLGGALFGLWVGIVVVLLAASIGSTFCYLISYYLGHPIVEKYLTERIAKLKKKIDSKRDQLFFYFAFLRVTPFIPNWFMNVASPHLDIPIVIFYFGTLLGVLPNTLVTVQAGVTLAALASPDDFTLLTPQNIIMTIVICICLLIPIVLHRHADDPNADSKTDEEEETLARV</sequence>
<evidence type="ECO:0000256" key="1">
    <source>
        <dbReference type="ARBA" id="ARBA00004141"/>
    </source>
</evidence>
<evidence type="ECO:0000256" key="4">
    <source>
        <dbReference type="ARBA" id="ARBA00023136"/>
    </source>
</evidence>
<protein>
    <submittedName>
        <fullName evidence="9">Transmembrane protein 41B</fullName>
    </submittedName>
</protein>
<keyword evidence="10" id="KW-1185">Reference proteome</keyword>
<comment type="subcellular location">
    <subcellularLocation>
        <location evidence="1">Membrane</location>
        <topology evidence="1">Multi-pass membrane protein</topology>
    </subcellularLocation>
</comment>
<dbReference type="AlphaFoldDB" id="A0A9P5VNH7"/>
<dbReference type="InterPro" id="IPR032816">
    <property type="entry name" value="VTT_dom"/>
</dbReference>
<evidence type="ECO:0000313" key="9">
    <source>
        <dbReference type="EMBL" id="KAF9333911.1"/>
    </source>
</evidence>
<feature type="transmembrane region" description="Helical" evidence="7">
    <location>
        <begin position="48"/>
        <end position="66"/>
    </location>
</feature>
<evidence type="ECO:0000256" key="6">
    <source>
        <dbReference type="SAM" id="MobiDB-lite"/>
    </source>
</evidence>
<dbReference type="GO" id="GO:0016020">
    <property type="term" value="C:membrane"/>
    <property type="evidence" value="ECO:0007669"/>
    <property type="project" value="UniProtKB-SubCell"/>
</dbReference>
<feature type="transmembrane region" description="Helical" evidence="7">
    <location>
        <begin position="193"/>
        <end position="211"/>
    </location>
</feature>
<dbReference type="Proteomes" id="UP000696485">
    <property type="component" value="Unassembled WGS sequence"/>
</dbReference>
<proteinExistence type="inferred from homology"/>
<dbReference type="Pfam" id="PF09335">
    <property type="entry name" value="VTT_dom"/>
    <property type="match status" value="1"/>
</dbReference>
<reference evidence="9" key="1">
    <citation type="journal article" date="2020" name="Fungal Divers.">
        <title>Resolving the Mortierellaceae phylogeny through synthesis of multi-gene phylogenetics and phylogenomics.</title>
        <authorList>
            <person name="Vandepol N."/>
            <person name="Liber J."/>
            <person name="Desiro A."/>
            <person name="Na H."/>
            <person name="Kennedy M."/>
            <person name="Barry K."/>
            <person name="Grigoriev I.V."/>
            <person name="Miller A.N."/>
            <person name="O'Donnell K."/>
            <person name="Stajich J.E."/>
            <person name="Bonito G."/>
        </authorList>
    </citation>
    <scope>NUCLEOTIDE SEQUENCE</scope>
    <source>
        <strain evidence="9">NVP1</strain>
    </source>
</reference>
<gene>
    <name evidence="9" type="primary">TMEM41B</name>
    <name evidence="9" type="ORF">BG006_002979</name>
</gene>
<evidence type="ECO:0000256" key="2">
    <source>
        <dbReference type="ARBA" id="ARBA00022692"/>
    </source>
</evidence>
<feature type="transmembrane region" description="Helical" evidence="7">
    <location>
        <begin position="109"/>
        <end position="133"/>
    </location>
</feature>
<feature type="region of interest" description="Disordered" evidence="6">
    <location>
        <begin position="1"/>
        <end position="32"/>
    </location>
</feature>
<name>A0A9P5VNH7_9FUNG</name>
<feature type="transmembrane region" description="Helical" evidence="7">
    <location>
        <begin position="263"/>
        <end position="280"/>
    </location>
</feature>